<organism evidence="1 2">
    <name type="scientific">Acetobacter pasteurianus subsp. pasteurianus</name>
    <dbReference type="NCBI Taxonomy" id="481145"/>
    <lineage>
        <taxon>Bacteria</taxon>
        <taxon>Pseudomonadati</taxon>
        <taxon>Pseudomonadota</taxon>
        <taxon>Alphaproteobacteria</taxon>
        <taxon>Acetobacterales</taxon>
        <taxon>Acetobacteraceae</taxon>
        <taxon>Acetobacter</taxon>
    </lineage>
</organism>
<dbReference type="RefSeq" id="WP_197687326.1">
    <property type="nucleotide sequence ID" value="NZ_CP021509.1"/>
</dbReference>
<accession>A0A1Y0Y7J0</accession>
<reference evidence="1 2" key="1">
    <citation type="submission" date="2017-05" db="EMBL/GenBank/DDBJ databases">
        <title>Genome sequence of Acetobacter pasteurianus subsp. pasteurianus strain SRCM101342.</title>
        <authorList>
            <person name="Cho S.H."/>
        </authorList>
    </citation>
    <scope>NUCLEOTIDE SEQUENCE [LARGE SCALE GENOMIC DNA]</scope>
    <source>
        <strain evidence="1 2">SRCM101342</strain>
    </source>
</reference>
<proteinExistence type="predicted"/>
<protein>
    <recommendedName>
        <fullName evidence="3">DUF3383 domain-containing protein</fullName>
    </recommendedName>
</protein>
<evidence type="ECO:0008006" key="3">
    <source>
        <dbReference type="Google" id="ProtNLM"/>
    </source>
</evidence>
<sequence length="383" mass="40860">MTVSLDRFAKVDPSVLQVGANTNRLIGLMLTQNAEFPVHTVKAYASLDEIGTVFGITSQEYKSAAVYFGGFDGCTQYPQTLYVAGCRVGDTVTVDGADAGTIMTNIAAQSQKWATVFCAFDPSAIKADLATWLNNQNAKYLGAIHDTTEGIATAADGASWAETIASYNGVAPVYMTPEHAAFIAAISASVDFTTSGSRVNAAFRSQSGLTPSVSDNTTFDALVAKGYNFYVSTSGPDTDDQFLYPGCVTGKWAWLDTYINQMWLNRAFQANLFALLRNVGQIPYTTSGTSIAKTSLQTVITQALDNGVIQPGVTLSASEIATITSKFGSSASSAIQSTGYYLYLKMESTDSATRASRKTPSLAFYYTDGQSVQSFEMASVEVQ</sequence>
<gene>
    <name evidence="1" type="ORF">S1001342_01823</name>
</gene>
<dbReference type="EMBL" id="CP021509">
    <property type="protein sequence ID" value="ARW48146.1"/>
    <property type="molecule type" value="Genomic_DNA"/>
</dbReference>
<evidence type="ECO:0000313" key="1">
    <source>
        <dbReference type="EMBL" id="ARW48146.1"/>
    </source>
</evidence>
<dbReference type="InterPro" id="IPR021808">
    <property type="entry name" value="DUF3383"/>
</dbReference>
<dbReference type="AlphaFoldDB" id="A0A1Y0Y7J0"/>
<dbReference type="Pfam" id="PF11863">
    <property type="entry name" value="DUF3383"/>
    <property type="match status" value="2"/>
</dbReference>
<evidence type="ECO:0000313" key="2">
    <source>
        <dbReference type="Proteomes" id="UP000196205"/>
    </source>
</evidence>
<dbReference type="Proteomes" id="UP000196205">
    <property type="component" value="Chromosome"/>
</dbReference>
<name>A0A1Y0Y7J0_ACEPA</name>